<dbReference type="PIRSF" id="PIRSF036625">
    <property type="entry name" value="GAF_ANTAR"/>
    <property type="match status" value="1"/>
</dbReference>
<comment type="caution">
    <text evidence="4">The sequence shown here is derived from an EMBL/GenBank/DDBJ whole genome shotgun (WGS) entry which is preliminary data.</text>
</comment>
<dbReference type="Gene3D" id="3.30.450.40">
    <property type="match status" value="1"/>
</dbReference>
<name>A0ABS0CJC3_9NOCA</name>
<evidence type="ECO:0000256" key="2">
    <source>
        <dbReference type="ARBA" id="ARBA00023163"/>
    </source>
</evidence>
<evidence type="ECO:0000259" key="3">
    <source>
        <dbReference type="PROSITE" id="PS50921"/>
    </source>
</evidence>
<evidence type="ECO:0000313" key="4">
    <source>
        <dbReference type="EMBL" id="MBF6228689.1"/>
    </source>
</evidence>
<sequence>MPADLPPTEGLLSEVAATQQIAAAFARMSGLFLSVETVTTALKLITALSTEMVPRSAGAGITLVDSKGERVTAAATDDLVEEADSLQYRLGTGPCLAAWADRVVLRVDDLAVDDRWPSWSRQAVRLGLRSSLSAPLVAGTQALGAIKVYAREPHTYGAREERLLTMFAAQAAMLLSNMRAAKDAERVSAQIADHLRTREAVTLAKGIVMARDGVDERTAFLTLARTAGEQRTTLRRVAERLGQSTVRRLR</sequence>
<dbReference type="SMART" id="SM01012">
    <property type="entry name" value="ANTAR"/>
    <property type="match status" value="1"/>
</dbReference>
<evidence type="ECO:0000256" key="1">
    <source>
        <dbReference type="ARBA" id="ARBA00023015"/>
    </source>
</evidence>
<gene>
    <name evidence="4" type="ORF">IU470_26735</name>
</gene>
<dbReference type="InterPro" id="IPR036388">
    <property type="entry name" value="WH-like_DNA-bd_sf"/>
</dbReference>
<dbReference type="RefSeq" id="WP_195035562.1">
    <property type="nucleotide sequence ID" value="NZ_JADLRE010000024.1"/>
</dbReference>
<feature type="domain" description="ANTAR" evidence="3">
    <location>
        <begin position="181"/>
        <end position="242"/>
    </location>
</feature>
<dbReference type="InterPro" id="IPR012074">
    <property type="entry name" value="GAF_ANTAR"/>
</dbReference>
<evidence type="ECO:0000313" key="5">
    <source>
        <dbReference type="Proteomes" id="UP000807309"/>
    </source>
</evidence>
<keyword evidence="2" id="KW-0804">Transcription</keyword>
<dbReference type="EMBL" id="JADLRE010000024">
    <property type="protein sequence ID" value="MBF6228689.1"/>
    <property type="molecule type" value="Genomic_DNA"/>
</dbReference>
<reference evidence="4 5" key="1">
    <citation type="submission" date="2020-10" db="EMBL/GenBank/DDBJ databases">
        <title>Identification of Nocardia species via Next-generation sequencing and recognition of intraspecies genetic diversity.</title>
        <authorList>
            <person name="Li P."/>
            <person name="Li P."/>
            <person name="Lu B."/>
        </authorList>
    </citation>
    <scope>NUCLEOTIDE SEQUENCE [LARGE SCALE GENOMIC DNA]</scope>
    <source>
        <strain evidence="4 5">N-11</strain>
    </source>
</reference>
<dbReference type="InterPro" id="IPR029016">
    <property type="entry name" value="GAF-like_dom_sf"/>
</dbReference>
<protein>
    <submittedName>
        <fullName evidence="4">GAF and ANTAR domain-containing protein</fullName>
    </submittedName>
</protein>
<keyword evidence="1" id="KW-0805">Transcription regulation</keyword>
<dbReference type="Pfam" id="PF03861">
    <property type="entry name" value="ANTAR"/>
    <property type="match status" value="1"/>
</dbReference>
<dbReference type="InterPro" id="IPR003018">
    <property type="entry name" value="GAF"/>
</dbReference>
<dbReference type="InterPro" id="IPR005561">
    <property type="entry name" value="ANTAR"/>
</dbReference>
<dbReference type="SMART" id="SM00065">
    <property type="entry name" value="GAF"/>
    <property type="match status" value="1"/>
</dbReference>
<dbReference type="Pfam" id="PF13185">
    <property type="entry name" value="GAF_2"/>
    <property type="match status" value="1"/>
</dbReference>
<dbReference type="Proteomes" id="UP000807309">
    <property type="component" value="Unassembled WGS sequence"/>
</dbReference>
<dbReference type="PROSITE" id="PS50921">
    <property type="entry name" value="ANTAR"/>
    <property type="match status" value="1"/>
</dbReference>
<dbReference type="Gene3D" id="1.10.10.10">
    <property type="entry name" value="Winged helix-like DNA-binding domain superfamily/Winged helix DNA-binding domain"/>
    <property type="match status" value="1"/>
</dbReference>
<accession>A0ABS0CJC3</accession>
<keyword evidence="5" id="KW-1185">Reference proteome</keyword>
<dbReference type="SUPFAM" id="SSF55781">
    <property type="entry name" value="GAF domain-like"/>
    <property type="match status" value="1"/>
</dbReference>
<organism evidence="4 5">
    <name type="scientific">Nocardia abscessus</name>
    <dbReference type="NCBI Taxonomy" id="120957"/>
    <lineage>
        <taxon>Bacteria</taxon>
        <taxon>Bacillati</taxon>
        <taxon>Actinomycetota</taxon>
        <taxon>Actinomycetes</taxon>
        <taxon>Mycobacteriales</taxon>
        <taxon>Nocardiaceae</taxon>
        <taxon>Nocardia</taxon>
    </lineage>
</organism>
<proteinExistence type="predicted"/>